<evidence type="ECO:0000313" key="3">
    <source>
        <dbReference type="Proteomes" id="UP001267426"/>
    </source>
</evidence>
<dbReference type="Pfam" id="PF13472">
    <property type="entry name" value="Lipase_GDSL_2"/>
    <property type="match status" value="1"/>
</dbReference>
<dbReference type="EMBL" id="JAVRHT010000013">
    <property type="protein sequence ID" value="MDT0631519.1"/>
    <property type="molecule type" value="Genomic_DNA"/>
</dbReference>
<evidence type="ECO:0000313" key="2">
    <source>
        <dbReference type="EMBL" id="MDT0631519.1"/>
    </source>
</evidence>
<accession>A0ABU3BQE5</accession>
<dbReference type="PANTHER" id="PTHR30383:SF5">
    <property type="entry name" value="SGNH HYDROLASE-TYPE ESTERASE DOMAIN-CONTAINING PROTEIN"/>
    <property type="match status" value="1"/>
</dbReference>
<feature type="domain" description="SGNH hydrolase-type esterase" evidence="1">
    <location>
        <begin position="6"/>
        <end position="204"/>
    </location>
</feature>
<dbReference type="PANTHER" id="PTHR30383">
    <property type="entry name" value="THIOESTERASE 1/PROTEASE 1/LYSOPHOSPHOLIPASE L1"/>
    <property type="match status" value="1"/>
</dbReference>
<comment type="caution">
    <text evidence="2">The sequence shown here is derived from an EMBL/GenBank/DDBJ whole genome shotgun (WGS) entry which is preliminary data.</text>
</comment>
<proteinExistence type="predicted"/>
<dbReference type="Gene3D" id="3.40.50.1110">
    <property type="entry name" value="SGNH hydrolase"/>
    <property type="match status" value="1"/>
</dbReference>
<dbReference type="InterPro" id="IPR051532">
    <property type="entry name" value="Ester_Hydrolysis_Enzymes"/>
</dbReference>
<reference evidence="2 3" key="1">
    <citation type="submission" date="2023-09" db="EMBL/GenBank/DDBJ databases">
        <authorList>
            <person name="Rey-Velasco X."/>
        </authorList>
    </citation>
    <scope>NUCLEOTIDE SEQUENCE [LARGE SCALE GENOMIC DNA]</scope>
    <source>
        <strain evidence="2 3">F394</strain>
    </source>
</reference>
<dbReference type="RefSeq" id="WP_311662862.1">
    <property type="nucleotide sequence ID" value="NZ_JAVRHT010000013.1"/>
</dbReference>
<evidence type="ECO:0000259" key="1">
    <source>
        <dbReference type="Pfam" id="PF13472"/>
    </source>
</evidence>
<gene>
    <name evidence="2" type="ORF">RM540_07110</name>
</gene>
<dbReference type="InterPro" id="IPR013830">
    <property type="entry name" value="SGNH_hydro"/>
</dbReference>
<name>A0ABU3BQE5_9BACT</name>
<dbReference type="InterPro" id="IPR036514">
    <property type="entry name" value="SGNH_hydro_sf"/>
</dbReference>
<organism evidence="2 3">
    <name type="scientific">Rubrivirga litoralis</name>
    <dbReference type="NCBI Taxonomy" id="3075598"/>
    <lineage>
        <taxon>Bacteria</taxon>
        <taxon>Pseudomonadati</taxon>
        <taxon>Rhodothermota</taxon>
        <taxon>Rhodothermia</taxon>
        <taxon>Rhodothermales</taxon>
        <taxon>Rubricoccaceae</taxon>
        <taxon>Rubrivirga</taxon>
    </lineage>
</organism>
<keyword evidence="3" id="KW-1185">Reference proteome</keyword>
<dbReference type="Proteomes" id="UP001267426">
    <property type="component" value="Unassembled WGS sequence"/>
</dbReference>
<protein>
    <submittedName>
        <fullName evidence="2">GDSL-type esterase/lipase family protein</fullName>
    </submittedName>
</protein>
<dbReference type="SUPFAM" id="SSF52266">
    <property type="entry name" value="SGNH hydrolase"/>
    <property type="match status" value="1"/>
</dbReference>
<sequence length="219" mass="22425">MTRLLCLGDSYTVGEGVAPDEAWPARVAAALRTDGLNVAPPTVVAQTGWTTEDLAAALDAAPPDRGLSEPANAVTLLIGVNDQYRRPDADAYRARFAALLARAVALAGGPQTGGPQTGRAERVVVVSIPDWGRTPHGAAPPEDADVPVRTPAEIGREVDAFNAAARAEADAAGARWVDVTALSREQGALVAADGLHPSGAAYAAWAERIAPAVRAALGA</sequence>